<dbReference type="Proteomes" id="UP001189429">
    <property type="component" value="Unassembled WGS sequence"/>
</dbReference>
<reference evidence="2" key="1">
    <citation type="submission" date="2023-10" db="EMBL/GenBank/DDBJ databases">
        <authorList>
            <person name="Chen Y."/>
            <person name="Shah S."/>
            <person name="Dougan E. K."/>
            <person name="Thang M."/>
            <person name="Chan C."/>
        </authorList>
    </citation>
    <scope>NUCLEOTIDE SEQUENCE [LARGE SCALE GENOMIC DNA]</scope>
</reference>
<dbReference type="EMBL" id="CAUYUJ010018871">
    <property type="protein sequence ID" value="CAK0886950.1"/>
    <property type="molecule type" value="Genomic_DNA"/>
</dbReference>
<keyword evidence="3" id="KW-1185">Reference proteome</keyword>
<keyword evidence="1" id="KW-0812">Transmembrane</keyword>
<keyword evidence="1" id="KW-0472">Membrane</keyword>
<sequence length="394" mass="42440">MVATIWLKLPESEWMLLPTPLTVATICMNPFVFLWMLLTLSLTVATIRMSPFGGDPLCMNPLCVLSLVRMLMSSGRILTLPPMVAAICMKPLASVWMILPPPLTGATICMNPEWELHRAPPPAALREACGSVRCLLPPPAGGGAGAPAEWALPAAHSERQHAAKAVRCLLVAQRLRHGLVEATLEQESDPEGAGGPRGALPAAPVAVPTASAAEACAPGGDDSCPLHIAEEKADAPVEGLVVELGRQDRLVCELVLPEGRHTRYLVLHKFLLMLVQPDLVAAGSAVVRTSVPVRQVEPHVDRGDPRSLRLGLRLPRSTPCPGEARPYDPSLGEVEPGMRPAPEELRGSSLFTVTLAFEDTRRCRIADEHLRRRRGVARQLLQGRVEAFVEALCS</sequence>
<gene>
    <name evidence="2" type="ORF">PCOR1329_LOCUS68154</name>
</gene>
<organism evidence="2 3">
    <name type="scientific">Prorocentrum cordatum</name>
    <dbReference type="NCBI Taxonomy" id="2364126"/>
    <lineage>
        <taxon>Eukaryota</taxon>
        <taxon>Sar</taxon>
        <taxon>Alveolata</taxon>
        <taxon>Dinophyceae</taxon>
        <taxon>Prorocentrales</taxon>
        <taxon>Prorocentraceae</taxon>
        <taxon>Prorocentrum</taxon>
    </lineage>
</organism>
<evidence type="ECO:0000313" key="2">
    <source>
        <dbReference type="EMBL" id="CAK0886950.1"/>
    </source>
</evidence>
<feature type="transmembrane region" description="Helical" evidence="1">
    <location>
        <begin position="77"/>
        <end position="99"/>
    </location>
</feature>
<protein>
    <recommendedName>
        <fullName evidence="4">FACT complex subunit</fullName>
    </recommendedName>
</protein>
<accession>A0ABN9WNI3</accession>
<feature type="transmembrane region" description="Helical" evidence="1">
    <location>
        <begin position="20"/>
        <end position="40"/>
    </location>
</feature>
<keyword evidence="1" id="KW-1133">Transmembrane helix</keyword>
<evidence type="ECO:0000256" key="1">
    <source>
        <dbReference type="SAM" id="Phobius"/>
    </source>
</evidence>
<evidence type="ECO:0000313" key="3">
    <source>
        <dbReference type="Proteomes" id="UP001189429"/>
    </source>
</evidence>
<evidence type="ECO:0008006" key="4">
    <source>
        <dbReference type="Google" id="ProtNLM"/>
    </source>
</evidence>
<name>A0ABN9WNI3_9DINO</name>
<proteinExistence type="predicted"/>
<comment type="caution">
    <text evidence="2">The sequence shown here is derived from an EMBL/GenBank/DDBJ whole genome shotgun (WGS) entry which is preliminary data.</text>
</comment>